<feature type="transmembrane region" description="Helical" evidence="6">
    <location>
        <begin position="403"/>
        <end position="421"/>
    </location>
</feature>
<dbReference type="InterPro" id="IPR025405">
    <property type="entry name" value="DUF4131"/>
</dbReference>
<dbReference type="AlphaFoldDB" id="U2FRZ0"/>
<keyword evidence="2" id="KW-1003">Cell membrane</keyword>
<dbReference type="InterPro" id="IPR004797">
    <property type="entry name" value="Competence_ComEC/Rec2"/>
</dbReference>
<dbReference type="Proteomes" id="UP000005707">
    <property type="component" value="Unassembled WGS sequence"/>
</dbReference>
<feature type="transmembrane region" description="Helical" evidence="6">
    <location>
        <begin position="46"/>
        <end position="64"/>
    </location>
</feature>
<dbReference type="RefSeq" id="WP_008826160.1">
    <property type="nucleotide sequence ID" value="NZ_AFNU02000001.1"/>
</dbReference>
<keyword evidence="3 6" id="KW-0812">Transmembrane</keyword>
<proteinExistence type="predicted"/>
<evidence type="ECO:0000256" key="4">
    <source>
        <dbReference type="ARBA" id="ARBA00022989"/>
    </source>
</evidence>
<feature type="domain" description="Metallo-beta-lactamase" evidence="7">
    <location>
        <begin position="487"/>
        <end position="690"/>
    </location>
</feature>
<dbReference type="STRING" id="1033810.HLPCO_000400"/>
<accession>U2FRZ0</accession>
<feature type="transmembrane region" description="Helical" evidence="6">
    <location>
        <begin position="350"/>
        <end position="367"/>
    </location>
</feature>
<feature type="domain" description="DUF4131" evidence="9">
    <location>
        <begin position="28"/>
        <end position="166"/>
    </location>
</feature>
<evidence type="ECO:0000256" key="6">
    <source>
        <dbReference type="SAM" id="Phobius"/>
    </source>
</evidence>
<keyword evidence="4 6" id="KW-1133">Transmembrane helix</keyword>
<dbReference type="NCBIfam" id="TIGR00361">
    <property type="entry name" value="ComEC_Rec2"/>
    <property type="match status" value="1"/>
</dbReference>
<dbReference type="InterPro" id="IPR036866">
    <property type="entry name" value="RibonucZ/Hydroxyglut_hydro"/>
</dbReference>
<feature type="transmembrane region" description="Helical" evidence="6">
    <location>
        <begin position="317"/>
        <end position="338"/>
    </location>
</feature>
<dbReference type="GO" id="GO:0030420">
    <property type="term" value="P:establishment of competence for transformation"/>
    <property type="evidence" value="ECO:0007669"/>
    <property type="project" value="InterPro"/>
</dbReference>
<dbReference type="PANTHER" id="PTHR30619">
    <property type="entry name" value="DNA INTERNALIZATION/COMPETENCE PROTEIN COMEC/REC2"/>
    <property type="match status" value="1"/>
</dbReference>
<evidence type="ECO:0000259" key="9">
    <source>
        <dbReference type="Pfam" id="PF13567"/>
    </source>
</evidence>
<dbReference type="CDD" id="cd07731">
    <property type="entry name" value="ComA-like_MBL-fold"/>
    <property type="match status" value="1"/>
</dbReference>
<dbReference type="OrthoDB" id="9761531at2"/>
<dbReference type="Pfam" id="PF13567">
    <property type="entry name" value="DUF4131"/>
    <property type="match status" value="1"/>
</dbReference>
<dbReference type="InParanoid" id="U2FRZ0"/>
<feature type="transmembrane region" description="Helical" evidence="6">
    <location>
        <begin position="459"/>
        <end position="476"/>
    </location>
</feature>
<comment type="caution">
    <text evidence="10">The sequence shown here is derived from an EMBL/GenBank/DDBJ whole genome shotgun (WGS) entry which is preliminary data.</text>
</comment>
<dbReference type="Pfam" id="PF00753">
    <property type="entry name" value="Lactamase_B"/>
    <property type="match status" value="1"/>
</dbReference>
<feature type="transmembrane region" description="Helical" evidence="6">
    <location>
        <begin position="373"/>
        <end position="391"/>
    </location>
</feature>
<dbReference type="EMBL" id="AFNU02000001">
    <property type="protein sequence ID" value="ERJ13734.1"/>
    <property type="molecule type" value="Genomic_DNA"/>
</dbReference>
<keyword evidence="5 6" id="KW-0472">Membrane</keyword>
<protein>
    <submittedName>
        <fullName evidence="10">DNA internalization-related competence protein ComEC-Rec2</fullName>
    </submittedName>
</protein>
<dbReference type="NCBIfam" id="TIGR00360">
    <property type="entry name" value="ComEC_N-term"/>
    <property type="match status" value="1"/>
</dbReference>
<comment type="subcellular location">
    <subcellularLocation>
        <location evidence="1">Cell membrane</location>
        <topology evidence="1">Multi-pass membrane protein</topology>
    </subcellularLocation>
</comment>
<evidence type="ECO:0000259" key="7">
    <source>
        <dbReference type="Pfam" id="PF00753"/>
    </source>
</evidence>
<dbReference type="FunCoup" id="U2FRZ0">
    <property type="interactions" value="158"/>
</dbReference>
<feature type="transmembrane region" description="Helical" evidence="6">
    <location>
        <begin position="222"/>
        <end position="241"/>
    </location>
</feature>
<evidence type="ECO:0000256" key="5">
    <source>
        <dbReference type="ARBA" id="ARBA00023136"/>
    </source>
</evidence>
<evidence type="ECO:0000256" key="3">
    <source>
        <dbReference type="ARBA" id="ARBA00022692"/>
    </source>
</evidence>
<dbReference type="eggNOG" id="COG0658">
    <property type="taxonomic scope" value="Bacteria"/>
</dbReference>
<organism evidence="10 11">
    <name type="scientific">Haloplasma contractile SSD-17B</name>
    <dbReference type="NCBI Taxonomy" id="1033810"/>
    <lineage>
        <taxon>Bacteria</taxon>
        <taxon>Bacillati</taxon>
        <taxon>Mycoplasmatota</taxon>
        <taxon>Mollicutes</taxon>
        <taxon>Haloplasmatales</taxon>
        <taxon>Haloplasmataceae</taxon>
        <taxon>Haloplasma</taxon>
    </lineage>
</organism>
<evidence type="ECO:0000313" key="10">
    <source>
        <dbReference type="EMBL" id="ERJ13734.1"/>
    </source>
</evidence>
<reference evidence="10 11" key="2">
    <citation type="journal article" date="2013" name="PLoS ONE">
        <title>INDIGO - INtegrated Data Warehouse of MIcrobial GenOmes with Examples from the Red Sea Extremophiles.</title>
        <authorList>
            <person name="Alam I."/>
            <person name="Antunes A."/>
            <person name="Kamau A.A."/>
            <person name="Ba Alawi W."/>
            <person name="Kalkatawi M."/>
            <person name="Stingl U."/>
            <person name="Bajic V.B."/>
        </authorList>
    </citation>
    <scope>NUCLEOTIDE SEQUENCE [LARGE SCALE GENOMIC DNA]</scope>
    <source>
        <strain evidence="10 11">SSD-17B</strain>
    </source>
</reference>
<feature type="transmembrane region" description="Helical" evidence="6">
    <location>
        <begin position="291"/>
        <end position="311"/>
    </location>
</feature>
<evidence type="ECO:0000256" key="1">
    <source>
        <dbReference type="ARBA" id="ARBA00004651"/>
    </source>
</evidence>
<gene>
    <name evidence="10" type="ORF">HLPCO_000400</name>
</gene>
<feature type="transmembrane region" description="Helical" evidence="6">
    <location>
        <begin position="253"/>
        <end position="270"/>
    </location>
</feature>
<dbReference type="InterPro" id="IPR004477">
    <property type="entry name" value="ComEC_N"/>
</dbReference>
<evidence type="ECO:0000256" key="2">
    <source>
        <dbReference type="ARBA" id="ARBA00022475"/>
    </source>
</evidence>
<evidence type="ECO:0000259" key="8">
    <source>
        <dbReference type="Pfam" id="PF03772"/>
    </source>
</evidence>
<dbReference type="InterPro" id="IPR001279">
    <property type="entry name" value="Metallo-B-lactamas"/>
</dbReference>
<dbReference type="Gene3D" id="3.60.15.10">
    <property type="entry name" value="Ribonuclease Z/Hydroxyacylglutathione hydrolase-like"/>
    <property type="match status" value="1"/>
</dbReference>
<dbReference type="eggNOG" id="COG2333">
    <property type="taxonomic scope" value="Bacteria"/>
</dbReference>
<dbReference type="SUPFAM" id="SSF56281">
    <property type="entry name" value="Metallo-hydrolase/oxidoreductase"/>
    <property type="match status" value="1"/>
</dbReference>
<feature type="transmembrane region" description="Helical" evidence="6">
    <location>
        <begin position="7"/>
        <end position="40"/>
    </location>
</feature>
<dbReference type="PANTHER" id="PTHR30619:SF7">
    <property type="entry name" value="BETA-LACTAMASE DOMAIN PROTEIN"/>
    <property type="match status" value="1"/>
</dbReference>
<sequence length="742" mass="85535">MIGFQKAFFYLAISVTLSLLLIKDYHLLYVIIGLIYSFFLYRKNKYLLIVALLISMLMVVNYYVQYNYYINSNQFNGESIQLTCVIDSFFEKTEYTYNVTCKKNNKRYLLKIELTTIKDETVLQLGNTIKLKAITSIPKHNTTPHVFNYHSYLTSKKISALLYVDELRVENSYMTHLQAIKYKLYLHLNRIKSNKAYGFAILFGDRSYFDDHYNKEIESLNISYLFAISGLHIGLIVTVFFELLRRCKLNQTIIQIILTVILMMYCYLTNFSPSIMRASLFVLALFIKQKFLFSIHNLNVLSLIYLVLLIINPFSLLNIGFVLSFLITFVFIISGELLSNDQNNRFKSVFIVNLLAQLFSLPIIASMNYTYNFLSIITNIPLSILYVFFILPSSFMIVIIPSSTYFLNPIFVGYESLVSFFSSIDWFLVNIGSFTLIRSVFYYSLLYFIVCNLENQKSIIKLSILLLIVMFSWNQFKIQDEIVFFDVGQGDSILLHSSFNRCTTLVDTGGKVTYTNKISHPSLYSVIPYLESQSINTVDYLFISHGDTDHAGDYALFFKNFYVKHVVLSQYDQSKLKKEIVAVAKQDGSNIILIDQEKSIQCGNFLFTIVSPNKQYGNDNDNSLVIKTTLESQIVLLTGDISKQVENNLIDSGLLNDISILKVAHHGSNTSTSLSFLEHVDAEIGVISVGKNNYGHPSADVLNRLERTKTQYYRTDQDGTIRISYYFKKYRIIETFPPYNNK</sequence>
<dbReference type="GO" id="GO:0005886">
    <property type="term" value="C:plasma membrane"/>
    <property type="evidence" value="ECO:0007669"/>
    <property type="project" value="UniProtKB-SubCell"/>
</dbReference>
<dbReference type="InterPro" id="IPR035681">
    <property type="entry name" value="ComA-like_MBL"/>
</dbReference>
<evidence type="ECO:0000313" key="11">
    <source>
        <dbReference type="Proteomes" id="UP000005707"/>
    </source>
</evidence>
<feature type="transmembrane region" description="Helical" evidence="6">
    <location>
        <begin position="427"/>
        <end position="450"/>
    </location>
</feature>
<feature type="domain" description="ComEC/Rec2-related protein" evidence="8">
    <location>
        <begin position="201"/>
        <end position="453"/>
    </location>
</feature>
<reference evidence="10 11" key="1">
    <citation type="journal article" date="2011" name="J. Bacteriol.">
        <title>Genome sequence of Haloplasma contractile, an unusual contractile bacterium from a deep-sea anoxic brine lake.</title>
        <authorList>
            <person name="Antunes A."/>
            <person name="Alam I."/>
            <person name="El Dorry H."/>
            <person name="Siam R."/>
            <person name="Robertson A."/>
            <person name="Bajic V.B."/>
            <person name="Stingl U."/>
        </authorList>
    </citation>
    <scope>NUCLEOTIDE SEQUENCE [LARGE SCALE GENOMIC DNA]</scope>
    <source>
        <strain evidence="10 11">SSD-17B</strain>
    </source>
</reference>
<name>U2FRZ0_9MOLU</name>
<dbReference type="Pfam" id="PF03772">
    <property type="entry name" value="Competence"/>
    <property type="match status" value="1"/>
</dbReference>
<keyword evidence="11" id="KW-1185">Reference proteome</keyword>
<dbReference type="InterPro" id="IPR052159">
    <property type="entry name" value="Competence_DNA_uptake"/>
</dbReference>